<reference evidence="4 5" key="1">
    <citation type="submission" date="2019-03" db="EMBL/GenBank/DDBJ databases">
        <title>Genome sequence of Lentibacillus salicampi ATCC BAA-719.</title>
        <authorList>
            <person name="Maclea K.S."/>
            <person name="Simoes Junior M."/>
        </authorList>
    </citation>
    <scope>NUCLEOTIDE SEQUENCE [LARGE SCALE GENOMIC DNA]</scope>
    <source>
        <strain evidence="4 5">ATCC BAA-719</strain>
    </source>
</reference>
<dbReference type="GO" id="GO:0046872">
    <property type="term" value="F:metal ion binding"/>
    <property type="evidence" value="ECO:0007669"/>
    <property type="project" value="InterPro"/>
</dbReference>
<dbReference type="EMBL" id="SRHY01000044">
    <property type="protein sequence ID" value="TFJ91637.1"/>
    <property type="molecule type" value="Genomic_DNA"/>
</dbReference>
<evidence type="ECO:0000259" key="3">
    <source>
        <dbReference type="PROSITE" id="PS50975"/>
    </source>
</evidence>
<dbReference type="PROSITE" id="PS50975">
    <property type="entry name" value="ATP_GRASP"/>
    <property type="match status" value="1"/>
</dbReference>
<keyword evidence="5" id="KW-1185">Reference proteome</keyword>
<gene>
    <name evidence="4" type="ORF">E4U82_16550</name>
</gene>
<dbReference type="Gene3D" id="3.30.1490.20">
    <property type="entry name" value="ATP-grasp fold, A domain"/>
    <property type="match status" value="1"/>
</dbReference>
<dbReference type="RefSeq" id="WP_135111284.1">
    <property type="nucleotide sequence ID" value="NZ_SRHY01000044.1"/>
</dbReference>
<dbReference type="OrthoDB" id="7869153at2"/>
<dbReference type="GO" id="GO:0005524">
    <property type="term" value="F:ATP binding"/>
    <property type="evidence" value="ECO:0007669"/>
    <property type="project" value="UniProtKB-UniRule"/>
</dbReference>
<keyword evidence="2" id="KW-0175">Coiled coil</keyword>
<dbReference type="AlphaFoldDB" id="A0A4Y9A948"/>
<dbReference type="SUPFAM" id="SSF56059">
    <property type="entry name" value="Glutathione synthetase ATP-binding domain-like"/>
    <property type="match status" value="1"/>
</dbReference>
<proteinExistence type="predicted"/>
<name>A0A4Y9A948_9BACI</name>
<evidence type="ECO:0000313" key="5">
    <source>
        <dbReference type="Proteomes" id="UP000298484"/>
    </source>
</evidence>
<keyword evidence="1" id="KW-0547">Nucleotide-binding</keyword>
<sequence length="406" mass="47208">MNIGFMRNFKNPTTMAKITAMFCQSRGIDLIYLRPRDVNTTNNTVKGKMFVNNTWQAVNKELPIIIDVSAYCFNKKNQEIMEYLRNNTILTFDKKNGVNKERLQRELKKDEHFAHLVIPTREVESFSDIEDFLQQYASIVMKPIGGQRGNGIYILRKEGDTYILGYQKQEKKLSKATLIDHYENHMQNKRYILQKYITSKTMESYPFDCRIHVQKNRKGKWQVARNFIRIGIGQKVISNVNQGGGISDPEPFLKANFGEKWEDIHKRINQLAITLPYKLEEIKKTPIMSIGFDVGIDQEGDLYLFEANGAPTTSPLLAESAMLRTDYYLYLLENETDKDLVNAFMGSTKMNLEKQNKNLMRELEKVKQEKAQYEKRYTAIENSRAWRATAPIRKVGSFLRNTMRSG</sequence>
<dbReference type="Gene3D" id="3.40.50.20">
    <property type="match status" value="1"/>
</dbReference>
<dbReference type="InterPro" id="IPR011761">
    <property type="entry name" value="ATP-grasp"/>
</dbReference>
<dbReference type="Gene3D" id="3.30.470.20">
    <property type="entry name" value="ATP-grasp fold, B domain"/>
    <property type="match status" value="1"/>
</dbReference>
<dbReference type="InterPro" id="IPR013815">
    <property type="entry name" value="ATP_grasp_subdomain_1"/>
</dbReference>
<protein>
    <recommendedName>
        <fullName evidence="3">ATP-grasp domain-containing protein</fullName>
    </recommendedName>
</protein>
<organism evidence="4 5">
    <name type="scientific">Lentibacillus salicampi</name>
    <dbReference type="NCBI Taxonomy" id="175306"/>
    <lineage>
        <taxon>Bacteria</taxon>
        <taxon>Bacillati</taxon>
        <taxon>Bacillota</taxon>
        <taxon>Bacilli</taxon>
        <taxon>Bacillales</taxon>
        <taxon>Bacillaceae</taxon>
        <taxon>Lentibacillus</taxon>
    </lineage>
</organism>
<evidence type="ECO:0000256" key="1">
    <source>
        <dbReference type="PROSITE-ProRule" id="PRU00409"/>
    </source>
</evidence>
<comment type="caution">
    <text evidence="4">The sequence shown here is derived from an EMBL/GenBank/DDBJ whole genome shotgun (WGS) entry which is preliminary data.</text>
</comment>
<keyword evidence="1" id="KW-0067">ATP-binding</keyword>
<dbReference type="InterPro" id="IPR026838">
    <property type="entry name" value="YheC/D"/>
</dbReference>
<accession>A0A4Y9A948</accession>
<feature type="domain" description="ATP-grasp" evidence="3">
    <location>
        <begin position="110"/>
        <end position="336"/>
    </location>
</feature>
<evidence type="ECO:0000256" key="2">
    <source>
        <dbReference type="SAM" id="Coils"/>
    </source>
</evidence>
<dbReference type="Proteomes" id="UP000298484">
    <property type="component" value="Unassembled WGS sequence"/>
</dbReference>
<dbReference type="Pfam" id="PF14398">
    <property type="entry name" value="ATPgrasp_YheCD"/>
    <property type="match status" value="1"/>
</dbReference>
<evidence type="ECO:0000313" key="4">
    <source>
        <dbReference type="EMBL" id="TFJ91637.1"/>
    </source>
</evidence>
<feature type="coiled-coil region" evidence="2">
    <location>
        <begin position="349"/>
        <end position="383"/>
    </location>
</feature>